<comment type="similarity">
    <text evidence="2 7">Belongs to the MlaE permease family.</text>
</comment>
<sequence>MTISSAFGLNGRRCVHAVRLAGRSLLFLGEALGYGFVPPLKIRRSLEQIVFIGAKSLIIIFVTALSTGMVLALEALHMLRGGATENILGALVALSIVRELGPVLSALIVTGRAGSAMTAEIGIMRLTEQIDALEMMAVNPIKHVVTPKIVAGVVSMPVLCAFFDVVGILGGYFVGVVIYGVPEVHFFGGMTKAVAYLDVAGGLFKSAVFGLAMSWICSMMGYGAAATAEGVSRATTNAVVITSIAVLVLDYMVTSLLL</sequence>
<dbReference type="KEGG" id="sfu:Sfum_0402"/>
<keyword evidence="4 7" id="KW-0812">Transmembrane</keyword>
<evidence type="ECO:0000256" key="7">
    <source>
        <dbReference type="RuleBase" id="RU362044"/>
    </source>
</evidence>
<dbReference type="Proteomes" id="UP000001784">
    <property type="component" value="Chromosome"/>
</dbReference>
<protein>
    <recommendedName>
        <fullName evidence="10">ABC transporter permease</fullName>
    </recommendedName>
</protein>
<gene>
    <name evidence="8" type="ordered locus">Sfum_0402</name>
</gene>
<evidence type="ECO:0000256" key="2">
    <source>
        <dbReference type="ARBA" id="ARBA00007556"/>
    </source>
</evidence>
<feature type="transmembrane region" description="Helical" evidence="7">
    <location>
        <begin position="238"/>
        <end position="257"/>
    </location>
</feature>
<accession>A0LFA0</accession>
<proteinExistence type="inferred from homology"/>
<dbReference type="AlphaFoldDB" id="A0LFA0"/>
<reference evidence="8 9" key="1">
    <citation type="submission" date="2006-10" db="EMBL/GenBank/DDBJ databases">
        <title>Complete sequence of Syntrophobacter fumaroxidans MPOB.</title>
        <authorList>
            <consortium name="US DOE Joint Genome Institute"/>
            <person name="Copeland A."/>
            <person name="Lucas S."/>
            <person name="Lapidus A."/>
            <person name="Barry K."/>
            <person name="Detter J.C."/>
            <person name="Glavina del Rio T."/>
            <person name="Hammon N."/>
            <person name="Israni S."/>
            <person name="Pitluck S."/>
            <person name="Goltsman E.G."/>
            <person name="Martinez M."/>
            <person name="Schmutz J."/>
            <person name="Larimer F."/>
            <person name="Land M."/>
            <person name="Hauser L."/>
            <person name="Kyrpides N."/>
            <person name="Kim E."/>
            <person name="Boone D.R."/>
            <person name="Brockman F."/>
            <person name="Culley D."/>
            <person name="Ferry J."/>
            <person name="Gunsalus R."/>
            <person name="McInerney M.J."/>
            <person name="Morrison M."/>
            <person name="Plugge C."/>
            <person name="Rohlin L."/>
            <person name="Scholten J."/>
            <person name="Sieber J."/>
            <person name="Stams A.J.M."/>
            <person name="Worm P."/>
            <person name="Henstra A.M."/>
            <person name="Richardson P."/>
        </authorList>
    </citation>
    <scope>NUCLEOTIDE SEQUENCE [LARGE SCALE GENOMIC DNA]</scope>
    <source>
        <strain evidence="9">DSM 10017 / MPOB</strain>
    </source>
</reference>
<evidence type="ECO:0000313" key="8">
    <source>
        <dbReference type="EMBL" id="ABK16102.1"/>
    </source>
</evidence>
<evidence type="ECO:0008006" key="10">
    <source>
        <dbReference type="Google" id="ProtNLM"/>
    </source>
</evidence>
<feature type="transmembrane region" description="Helical" evidence="7">
    <location>
        <begin position="193"/>
        <end position="217"/>
    </location>
</feature>
<keyword evidence="6 7" id="KW-0472">Membrane</keyword>
<dbReference type="Pfam" id="PF02405">
    <property type="entry name" value="MlaE"/>
    <property type="match status" value="1"/>
</dbReference>
<dbReference type="eggNOG" id="COG0767">
    <property type="taxonomic scope" value="Bacteria"/>
</dbReference>
<dbReference type="HOGENOM" id="CLU_045686_1_1_7"/>
<dbReference type="OrthoDB" id="9805022at2"/>
<evidence type="ECO:0000256" key="4">
    <source>
        <dbReference type="ARBA" id="ARBA00022692"/>
    </source>
</evidence>
<name>A0LFA0_SYNFM</name>
<dbReference type="EMBL" id="CP000478">
    <property type="protein sequence ID" value="ABK16102.1"/>
    <property type="molecule type" value="Genomic_DNA"/>
</dbReference>
<evidence type="ECO:0000256" key="1">
    <source>
        <dbReference type="ARBA" id="ARBA00004141"/>
    </source>
</evidence>
<dbReference type="STRING" id="335543.Sfum_0402"/>
<dbReference type="InParanoid" id="A0LFA0"/>
<dbReference type="NCBIfam" id="TIGR00056">
    <property type="entry name" value="MlaE family lipid ABC transporter permease subunit"/>
    <property type="match status" value="1"/>
</dbReference>
<dbReference type="InterPro" id="IPR030802">
    <property type="entry name" value="Permease_MalE"/>
</dbReference>
<evidence type="ECO:0000313" key="9">
    <source>
        <dbReference type="Proteomes" id="UP000001784"/>
    </source>
</evidence>
<dbReference type="GO" id="GO:0043190">
    <property type="term" value="C:ATP-binding cassette (ABC) transporter complex"/>
    <property type="evidence" value="ECO:0007669"/>
    <property type="project" value="InterPro"/>
</dbReference>
<evidence type="ECO:0000256" key="3">
    <source>
        <dbReference type="ARBA" id="ARBA00022448"/>
    </source>
</evidence>
<comment type="subcellular location">
    <subcellularLocation>
        <location evidence="1">Membrane</location>
        <topology evidence="1">Multi-pass membrane protein</topology>
    </subcellularLocation>
</comment>
<keyword evidence="9" id="KW-1185">Reference proteome</keyword>
<dbReference type="InterPro" id="IPR003453">
    <property type="entry name" value="ABC_MlaE_roteobac"/>
</dbReference>
<dbReference type="GO" id="GO:0005548">
    <property type="term" value="F:phospholipid transporter activity"/>
    <property type="evidence" value="ECO:0007669"/>
    <property type="project" value="TreeGrafter"/>
</dbReference>
<dbReference type="FunCoup" id="A0LFA0">
    <property type="interactions" value="463"/>
</dbReference>
<feature type="transmembrane region" description="Helical" evidence="7">
    <location>
        <begin position="20"/>
        <end position="37"/>
    </location>
</feature>
<feature type="transmembrane region" description="Helical" evidence="7">
    <location>
        <begin position="158"/>
        <end position="181"/>
    </location>
</feature>
<keyword evidence="5 7" id="KW-1133">Transmembrane helix</keyword>
<keyword evidence="3" id="KW-0813">Transport</keyword>
<organism evidence="8 9">
    <name type="scientific">Syntrophobacter fumaroxidans (strain DSM 10017 / MPOB)</name>
    <dbReference type="NCBI Taxonomy" id="335543"/>
    <lineage>
        <taxon>Bacteria</taxon>
        <taxon>Pseudomonadati</taxon>
        <taxon>Thermodesulfobacteriota</taxon>
        <taxon>Syntrophobacteria</taxon>
        <taxon>Syntrophobacterales</taxon>
        <taxon>Syntrophobacteraceae</taxon>
        <taxon>Syntrophobacter</taxon>
    </lineage>
</organism>
<evidence type="ECO:0000256" key="5">
    <source>
        <dbReference type="ARBA" id="ARBA00022989"/>
    </source>
</evidence>
<dbReference type="PANTHER" id="PTHR30188:SF4">
    <property type="entry name" value="PROTEIN TRIGALACTOSYLDIACYLGLYCEROL 1, CHLOROPLASTIC"/>
    <property type="match status" value="1"/>
</dbReference>
<feature type="transmembrane region" description="Helical" evidence="7">
    <location>
        <begin position="49"/>
        <end position="75"/>
    </location>
</feature>
<dbReference type="PANTHER" id="PTHR30188">
    <property type="entry name" value="ABC TRANSPORTER PERMEASE PROTEIN-RELATED"/>
    <property type="match status" value="1"/>
</dbReference>
<feature type="transmembrane region" description="Helical" evidence="7">
    <location>
        <begin position="87"/>
        <end position="109"/>
    </location>
</feature>
<dbReference type="RefSeq" id="WP_011697275.1">
    <property type="nucleotide sequence ID" value="NC_008554.1"/>
</dbReference>
<evidence type="ECO:0000256" key="6">
    <source>
        <dbReference type="ARBA" id="ARBA00023136"/>
    </source>
</evidence>